<dbReference type="Proteomes" id="UP000001555">
    <property type="component" value="Unassembled WGS sequence"/>
</dbReference>
<dbReference type="EMBL" id="DS929178">
    <property type="protein sequence ID" value="EEC17819.1"/>
    <property type="molecule type" value="Genomic_DNA"/>
</dbReference>
<evidence type="ECO:0000313" key="6">
    <source>
        <dbReference type="EMBL" id="EEC17819.1"/>
    </source>
</evidence>
<feature type="non-terminal residue" evidence="6">
    <location>
        <position position="186"/>
    </location>
</feature>
<dbReference type="EMBL" id="ABJB010374143">
    <property type="status" value="NOT_ANNOTATED_CDS"/>
    <property type="molecule type" value="Genomic_DNA"/>
</dbReference>
<feature type="non-terminal residue" evidence="6">
    <location>
        <position position="1"/>
    </location>
</feature>
<dbReference type="AlphaFoldDB" id="B7QG47"/>
<dbReference type="EC" id="3.4.16.2" evidence="6"/>
<dbReference type="PaxDb" id="6945-B7QG47"/>
<protein>
    <submittedName>
        <fullName evidence="6 7">Prolylcarboxypeptidase, putative</fullName>
        <ecNumber evidence="6">3.4.16.2</ecNumber>
    </submittedName>
</protein>
<dbReference type="Gene3D" id="3.40.50.1820">
    <property type="entry name" value="alpha/beta hydrolase"/>
    <property type="match status" value="1"/>
</dbReference>
<dbReference type="VEuPathDB" id="VectorBase:ISCP_037040"/>
<sequence>CDILTEAYDDDSLVEAVFKVANMFYNHTGDLVCFNILHYFKENPVWNFQMCTELVTTQCSNGDADMLYVRQWNLKKIRENCEKLYKVKPQPRKLYTEYGTRFWNSSNIIFSNGEFDPWTSLGYLSPKTETVIPILIGESAHQEDLAFGAPADRHDLTRAREQERRHVRKWIEEAERKEDTTLVFDP</sequence>
<reference evidence="6 8" key="1">
    <citation type="submission" date="2008-03" db="EMBL/GenBank/DDBJ databases">
        <title>Annotation of Ixodes scapularis.</title>
        <authorList>
            <consortium name="Ixodes scapularis Genome Project Consortium"/>
            <person name="Caler E."/>
            <person name="Hannick L.I."/>
            <person name="Bidwell S."/>
            <person name="Joardar V."/>
            <person name="Thiagarajan M."/>
            <person name="Amedeo P."/>
            <person name="Galinsky K.J."/>
            <person name="Schobel S."/>
            <person name="Inman J."/>
            <person name="Hostetler J."/>
            <person name="Miller J."/>
            <person name="Hammond M."/>
            <person name="Megy K."/>
            <person name="Lawson D."/>
            <person name="Kodira C."/>
            <person name="Sutton G."/>
            <person name="Meyer J."/>
            <person name="Hill C.A."/>
            <person name="Birren B."/>
            <person name="Nene V."/>
            <person name="Collins F."/>
            <person name="Alarcon-Chaidez F."/>
            <person name="Wikel S."/>
            <person name="Strausberg R."/>
        </authorList>
    </citation>
    <scope>NUCLEOTIDE SEQUENCE [LARGE SCALE GENOMIC DNA]</scope>
    <source>
        <strain evidence="8">Wikel</strain>
        <strain evidence="6">Wikel colony</strain>
    </source>
</reference>
<dbReference type="EMBL" id="ABJB010954047">
    <property type="status" value="NOT_ANNOTATED_CDS"/>
    <property type="molecule type" value="Genomic_DNA"/>
</dbReference>
<name>B7QG47_IXOSC</name>
<dbReference type="STRING" id="6945.B7QG47"/>
<keyword evidence="5" id="KW-0325">Glycoprotein</keyword>
<evidence type="ECO:0000313" key="7">
    <source>
        <dbReference type="EnsemblMetazoa" id="ISCW022741-PA"/>
    </source>
</evidence>
<dbReference type="InterPro" id="IPR008758">
    <property type="entry name" value="Peptidase_S28"/>
</dbReference>
<accession>B7QG47</accession>
<dbReference type="PANTHER" id="PTHR11010:SF38">
    <property type="entry name" value="LYSOSOMAL PRO-X CARBOXYPEPTIDASE"/>
    <property type="match status" value="1"/>
</dbReference>
<keyword evidence="4 6" id="KW-0378">Hydrolase</keyword>
<dbReference type="GO" id="GO:0006508">
    <property type="term" value="P:proteolysis"/>
    <property type="evidence" value="ECO:0007669"/>
    <property type="project" value="UniProtKB-KW"/>
</dbReference>
<reference evidence="7" key="2">
    <citation type="submission" date="2020-05" db="UniProtKB">
        <authorList>
            <consortium name="EnsemblMetazoa"/>
        </authorList>
    </citation>
    <scope>IDENTIFICATION</scope>
    <source>
        <strain evidence="7">wikel</strain>
    </source>
</reference>
<dbReference type="InterPro" id="IPR029058">
    <property type="entry name" value="AB_hydrolase_fold"/>
</dbReference>
<gene>
    <name evidence="6" type="ORF">IscW_ISCW022741</name>
</gene>
<keyword evidence="8" id="KW-1185">Reference proteome</keyword>
<dbReference type="GO" id="GO:0004185">
    <property type="term" value="F:serine-type carboxypeptidase activity"/>
    <property type="evidence" value="ECO:0007669"/>
    <property type="project" value="UniProtKB-EC"/>
</dbReference>
<dbReference type="EnsemblMetazoa" id="ISCW022741-RA">
    <property type="protein sequence ID" value="ISCW022741-PA"/>
    <property type="gene ID" value="ISCW022741"/>
</dbReference>
<dbReference type="VEuPathDB" id="VectorBase:ISCI022741"/>
<evidence type="ECO:0000256" key="3">
    <source>
        <dbReference type="ARBA" id="ARBA00022729"/>
    </source>
</evidence>
<keyword evidence="3" id="KW-0732">Signal</keyword>
<evidence type="ECO:0000256" key="5">
    <source>
        <dbReference type="ARBA" id="ARBA00023180"/>
    </source>
</evidence>
<dbReference type="OrthoDB" id="2130629at2759"/>
<dbReference type="PANTHER" id="PTHR11010">
    <property type="entry name" value="PROTEASE S28 PRO-X CARBOXYPEPTIDASE-RELATED"/>
    <property type="match status" value="1"/>
</dbReference>
<evidence type="ECO:0000256" key="4">
    <source>
        <dbReference type="ARBA" id="ARBA00022801"/>
    </source>
</evidence>
<keyword evidence="2" id="KW-0645">Protease</keyword>
<dbReference type="Pfam" id="PF05577">
    <property type="entry name" value="Peptidase_S28"/>
    <property type="match status" value="1"/>
</dbReference>
<comment type="similarity">
    <text evidence="1">Belongs to the peptidase S28 family.</text>
</comment>
<keyword evidence="6" id="KW-0121">Carboxypeptidase</keyword>
<organism>
    <name type="scientific">Ixodes scapularis</name>
    <name type="common">Black-legged tick</name>
    <name type="synonym">Deer tick</name>
    <dbReference type="NCBI Taxonomy" id="6945"/>
    <lineage>
        <taxon>Eukaryota</taxon>
        <taxon>Metazoa</taxon>
        <taxon>Ecdysozoa</taxon>
        <taxon>Arthropoda</taxon>
        <taxon>Chelicerata</taxon>
        <taxon>Arachnida</taxon>
        <taxon>Acari</taxon>
        <taxon>Parasitiformes</taxon>
        <taxon>Ixodida</taxon>
        <taxon>Ixodoidea</taxon>
        <taxon>Ixodidae</taxon>
        <taxon>Ixodinae</taxon>
        <taxon>Ixodes</taxon>
    </lineage>
</organism>
<proteinExistence type="inferred from homology"/>
<dbReference type="HOGENOM" id="CLU_020959_2_1_1"/>
<dbReference type="VEuPathDB" id="VectorBase:ISCW022741"/>
<evidence type="ECO:0000313" key="8">
    <source>
        <dbReference type="Proteomes" id="UP000001555"/>
    </source>
</evidence>
<evidence type="ECO:0000256" key="1">
    <source>
        <dbReference type="ARBA" id="ARBA00011079"/>
    </source>
</evidence>
<evidence type="ECO:0000256" key="2">
    <source>
        <dbReference type="ARBA" id="ARBA00022670"/>
    </source>
</evidence>